<evidence type="ECO:0000256" key="1">
    <source>
        <dbReference type="ARBA" id="ARBA00004749"/>
    </source>
</evidence>
<dbReference type="GO" id="GO:0008289">
    <property type="term" value="F:lipid binding"/>
    <property type="evidence" value="ECO:0007669"/>
    <property type="project" value="UniProtKB-KW"/>
</dbReference>
<dbReference type="Pfam" id="PF08511">
    <property type="entry name" value="COQ9"/>
    <property type="match status" value="1"/>
</dbReference>
<dbReference type="InterPro" id="IPR012762">
    <property type="entry name" value="Ubiq_biosynth_COQ9"/>
</dbReference>
<evidence type="ECO:0000256" key="2">
    <source>
        <dbReference type="ARBA" id="ARBA00010766"/>
    </source>
</evidence>
<sequence>MNRKKFSYSSDTVMNLLRAKILEAALPNILSDGWTRKSLVKGACSIGYAPTDVDIAFPLGVREAVMCWLSLTDACMESDARDCDLVKLRIREKVVLSVRLRLEKALPYKDVVRRTLSFMCVPGNMHIMTASLFNTVDSIWLICGDMSNDYTYYTRRILLSAVFSSTLIYWLDDNSDNHADTWAFLNRRIDDVMGASKVINKLKVFGVSLPNPRRFSRAWYAWYNTIS</sequence>
<dbReference type="Proteomes" id="UP000010077">
    <property type="component" value="Chromosome"/>
</dbReference>
<dbReference type="RefSeq" id="WP_015088181.1">
    <property type="nucleotide sequence ID" value="NC_019566.1"/>
</dbReference>
<dbReference type="GO" id="GO:0006744">
    <property type="term" value="P:ubiquinone biosynthetic process"/>
    <property type="evidence" value="ECO:0007669"/>
    <property type="project" value="UniProtKB-KW"/>
</dbReference>
<dbReference type="EMBL" id="CP003539">
    <property type="protein sequence ID" value="AFX98683.1"/>
    <property type="molecule type" value="Genomic_DNA"/>
</dbReference>
<gene>
    <name evidence="8" type="ORF">A1OE_490</name>
</gene>
<evidence type="ECO:0000313" key="8">
    <source>
        <dbReference type="EMBL" id="AFX98683.1"/>
    </source>
</evidence>
<evidence type="ECO:0000313" key="9">
    <source>
        <dbReference type="Proteomes" id="UP000010077"/>
    </source>
</evidence>
<feature type="domain" description="COQ9 C-terminal" evidence="7">
    <location>
        <begin position="129"/>
        <end position="194"/>
    </location>
</feature>
<keyword evidence="3" id="KW-0831">Ubiquinone biosynthesis</keyword>
<keyword evidence="9" id="KW-1185">Reference proteome</keyword>
<dbReference type="PANTHER" id="PTHR21427:SF19">
    <property type="entry name" value="UBIQUINONE BIOSYNTHESIS PROTEIN COQ9, MITOCHONDRIAL"/>
    <property type="match status" value="1"/>
</dbReference>
<evidence type="ECO:0000256" key="5">
    <source>
        <dbReference type="ARBA" id="ARBA00023121"/>
    </source>
</evidence>
<evidence type="ECO:0000256" key="3">
    <source>
        <dbReference type="ARBA" id="ARBA00022688"/>
    </source>
</evidence>
<dbReference type="PATRIC" id="fig|1193729.4.peg.268"/>
<dbReference type="HOGENOM" id="CLU_057411_3_0_5"/>
<dbReference type="AlphaFoldDB" id="K7Z3V2"/>
<comment type="function">
    <text evidence="6">Membrane-associated protein that warps the membrane surface to access and bind aromatic isoprenes with high specificity, including ubiquinone (CoQ) isoprene intermediates and presents them directly to COQ7, therefore facilitating the COQ7-mediated hydroxylase step. Participates in the biosynthesis of coenzyme Q, also named ubiquinone, an essential lipid-soluble electron transporter for aerobic cellular respiration.</text>
</comment>
<evidence type="ECO:0000256" key="6">
    <source>
        <dbReference type="ARBA" id="ARBA00058104"/>
    </source>
</evidence>
<dbReference type="STRING" id="1193729.A1OE_490"/>
<evidence type="ECO:0000256" key="4">
    <source>
        <dbReference type="ARBA" id="ARBA00022946"/>
    </source>
</evidence>
<dbReference type="eggNOG" id="COG5590">
    <property type="taxonomic scope" value="Bacteria"/>
</dbReference>
<comment type="similarity">
    <text evidence="2">Belongs to the COQ9 family.</text>
</comment>
<keyword evidence="4" id="KW-0809">Transit peptide</keyword>
<dbReference type="KEGG" id="thal:A1OE_490"/>
<name>K7Z3V2_9PROT</name>
<reference evidence="8 9" key="1">
    <citation type="journal article" date="2012" name="Proc. Natl. Acad. Sci. U.S.A.">
        <title>Genome streamlining and chemical defense in a coral reef symbiosis.</title>
        <authorList>
            <person name="Kwan J.C."/>
            <person name="Donia M.S."/>
            <person name="Han A.W."/>
            <person name="Hirose E."/>
            <person name="Haygood M.G."/>
            <person name="Schmidt E.W."/>
        </authorList>
    </citation>
    <scope>NUCLEOTIDE SEQUENCE [LARGE SCALE GENOMIC DNA]</scope>
    <source>
        <strain evidence="8 9">L2</strain>
    </source>
</reference>
<dbReference type="NCBIfam" id="TIGR02396">
    <property type="entry name" value="diverge_rpsU"/>
    <property type="match status" value="1"/>
</dbReference>
<proteinExistence type="inferred from homology"/>
<protein>
    <submittedName>
        <fullName evidence="8">COQ9 family protein</fullName>
    </submittedName>
</protein>
<dbReference type="PANTHER" id="PTHR21427">
    <property type="entry name" value="UBIQUINONE BIOSYNTHESIS PROTEIN COQ9, MITOCHONDRIAL"/>
    <property type="match status" value="1"/>
</dbReference>
<organism evidence="8 9">
    <name type="scientific">Candidatus Endolissoclinum faulkneri L2</name>
    <dbReference type="NCBI Taxonomy" id="1193729"/>
    <lineage>
        <taxon>Bacteria</taxon>
        <taxon>Pseudomonadati</taxon>
        <taxon>Pseudomonadota</taxon>
        <taxon>Alphaproteobacteria</taxon>
        <taxon>Rhodospirillales</taxon>
        <taxon>Rhodospirillaceae</taxon>
        <taxon>Candidatus Endolissoclinum</taxon>
    </lineage>
</organism>
<dbReference type="InterPro" id="IPR013718">
    <property type="entry name" value="COQ9_C"/>
</dbReference>
<keyword evidence="5" id="KW-0446">Lipid-binding</keyword>
<comment type="pathway">
    <text evidence="1">Cofactor biosynthesis; ubiquinone biosynthesis.</text>
</comment>
<evidence type="ECO:0000259" key="7">
    <source>
        <dbReference type="Pfam" id="PF08511"/>
    </source>
</evidence>
<accession>K7Z3V2</accession>
<dbReference type="Gene3D" id="1.10.357.10">
    <property type="entry name" value="Tetracycline Repressor, domain 2"/>
    <property type="match status" value="1"/>
</dbReference>